<feature type="domain" description="Cytochrome c" evidence="10">
    <location>
        <begin position="126"/>
        <end position="203"/>
    </location>
</feature>
<feature type="binding site" description="covalent" evidence="8">
    <location>
        <position position="138"/>
    </location>
    <ligand>
        <name>heme c</name>
        <dbReference type="ChEBI" id="CHEBI:61717"/>
        <label>2</label>
    </ligand>
</feature>
<evidence type="ECO:0000256" key="1">
    <source>
        <dbReference type="ARBA" id="ARBA00004418"/>
    </source>
</evidence>
<dbReference type="PROSITE" id="PS51007">
    <property type="entry name" value="CYTC"/>
    <property type="match status" value="2"/>
</dbReference>
<evidence type="ECO:0000313" key="11">
    <source>
        <dbReference type="EMBL" id="NKE73274.1"/>
    </source>
</evidence>
<keyword evidence="5" id="KW-0574">Periplasm</keyword>
<dbReference type="Pfam" id="PF00034">
    <property type="entry name" value="Cytochrom_C"/>
    <property type="match status" value="2"/>
</dbReference>
<keyword evidence="7 9" id="KW-0408">Iron</keyword>
<gene>
    <name evidence="11" type="ORF">MNODULE_21175</name>
</gene>
<dbReference type="InterPro" id="IPR009056">
    <property type="entry name" value="Cyt_c-like_dom"/>
</dbReference>
<keyword evidence="6" id="KW-0249">Electron transport</keyword>
<comment type="caution">
    <text evidence="11">The sequence shown here is derived from an EMBL/GenBank/DDBJ whole genome shotgun (WGS) entry which is preliminary data.</text>
</comment>
<feature type="binding site" description="axial binding residue" evidence="9">
    <location>
        <position position="142"/>
    </location>
    <ligand>
        <name>heme c</name>
        <dbReference type="ChEBI" id="CHEBI:61717"/>
        <label>2</label>
    </ligand>
    <ligandPart>
        <name>Fe</name>
        <dbReference type="ChEBI" id="CHEBI:18248"/>
    </ligandPart>
</feature>
<feature type="binding site" description="covalent" evidence="8">
    <location>
        <position position="49"/>
    </location>
    <ligand>
        <name>heme c</name>
        <dbReference type="ChEBI" id="CHEBI:61717"/>
        <label>1</label>
    </ligand>
</feature>
<dbReference type="Gene3D" id="1.10.760.10">
    <property type="entry name" value="Cytochrome c-like domain"/>
    <property type="match status" value="2"/>
</dbReference>
<organism evidence="11 12">
    <name type="scientific">Candidatus Manganitrophus noduliformans</name>
    <dbReference type="NCBI Taxonomy" id="2606439"/>
    <lineage>
        <taxon>Bacteria</taxon>
        <taxon>Pseudomonadati</taxon>
        <taxon>Nitrospirota</taxon>
        <taxon>Nitrospiria</taxon>
        <taxon>Candidatus Troglogloeales</taxon>
        <taxon>Candidatus Manganitrophaceae</taxon>
        <taxon>Candidatus Manganitrophus</taxon>
    </lineage>
</organism>
<dbReference type="GO" id="GO:0009055">
    <property type="term" value="F:electron transfer activity"/>
    <property type="evidence" value="ECO:0007669"/>
    <property type="project" value="InterPro"/>
</dbReference>
<feature type="binding site" description="axial binding residue" evidence="9">
    <location>
        <position position="53"/>
    </location>
    <ligand>
        <name>heme c</name>
        <dbReference type="ChEBI" id="CHEBI:61717"/>
        <label>1</label>
    </ligand>
    <ligandPart>
        <name>Fe</name>
        <dbReference type="ChEBI" id="CHEBI:18248"/>
    </ligandPart>
</feature>
<evidence type="ECO:0000256" key="9">
    <source>
        <dbReference type="PIRSR" id="PIRSR000005-2"/>
    </source>
</evidence>
<feature type="binding site" description="axial binding residue" evidence="9">
    <location>
        <position position="92"/>
    </location>
    <ligand>
        <name>heme c</name>
        <dbReference type="ChEBI" id="CHEBI:61717"/>
        <label>1</label>
    </ligand>
    <ligandPart>
        <name>Fe</name>
        <dbReference type="ChEBI" id="CHEBI:18248"/>
    </ligandPart>
</feature>
<dbReference type="RefSeq" id="WP_168063204.1">
    <property type="nucleotide sequence ID" value="NZ_VTOW01000005.1"/>
</dbReference>
<feature type="binding site" description="axial binding residue" evidence="9">
    <location>
        <position position="180"/>
    </location>
    <ligand>
        <name>heme c</name>
        <dbReference type="ChEBI" id="CHEBI:61717"/>
        <label>2</label>
    </ligand>
    <ligandPart>
        <name>Fe</name>
        <dbReference type="ChEBI" id="CHEBI:18248"/>
    </ligandPart>
</feature>
<evidence type="ECO:0000259" key="10">
    <source>
        <dbReference type="PROSITE" id="PS51007"/>
    </source>
</evidence>
<feature type="domain" description="Cytochrome c" evidence="10">
    <location>
        <begin position="37"/>
        <end position="115"/>
    </location>
</feature>
<keyword evidence="2" id="KW-0813">Transport</keyword>
<dbReference type="GO" id="GO:0005506">
    <property type="term" value="F:iron ion binding"/>
    <property type="evidence" value="ECO:0007669"/>
    <property type="project" value="InterPro"/>
</dbReference>
<keyword evidence="3 8" id="KW-0349">Heme</keyword>
<sequence length="203" mass="22618">MKKSDRFILKFSKRRLAMTAGALFAVFVLSEALPQERDPITGRDYTGVCASCHGSKGISTNPMVPSLAGQDRSYLIGQLQALRDKRRRHAAMEGIIAEMADGDIAYMATYYSKRIPMTGKKQLIFKKREKGEPFYKKCRGCHGDRAEGRDGIPRLAGQQAVYLEKTLLAYRAGERSAAGMNESVFALSPEEIKSLSRFLSTLR</sequence>
<evidence type="ECO:0000256" key="7">
    <source>
        <dbReference type="ARBA" id="ARBA00023004"/>
    </source>
</evidence>
<dbReference type="PIRSF" id="PIRSF000005">
    <property type="entry name" value="Cytochrome_c4"/>
    <property type="match status" value="1"/>
</dbReference>
<dbReference type="PANTHER" id="PTHR33751">
    <property type="entry name" value="CBB3-TYPE CYTOCHROME C OXIDASE SUBUNIT FIXP"/>
    <property type="match status" value="1"/>
</dbReference>
<dbReference type="AlphaFoldDB" id="A0A7X6DTX5"/>
<evidence type="ECO:0000256" key="2">
    <source>
        <dbReference type="ARBA" id="ARBA00022448"/>
    </source>
</evidence>
<reference evidence="11 12" key="1">
    <citation type="journal article" date="2020" name="Nature">
        <title>Bacterial chemolithoautotrophy via manganese oxidation.</title>
        <authorList>
            <person name="Yu H."/>
            <person name="Leadbetter J.R."/>
        </authorList>
    </citation>
    <scope>NUCLEOTIDE SEQUENCE [LARGE SCALE GENOMIC DNA]</scope>
    <source>
        <strain evidence="11 12">Mn-1</strain>
    </source>
</reference>
<keyword evidence="4 9" id="KW-0479">Metal-binding</keyword>
<evidence type="ECO:0000313" key="12">
    <source>
        <dbReference type="Proteomes" id="UP000534783"/>
    </source>
</evidence>
<proteinExistence type="predicted"/>
<evidence type="ECO:0000256" key="3">
    <source>
        <dbReference type="ARBA" id="ARBA00022617"/>
    </source>
</evidence>
<feature type="binding site" description="covalent" evidence="8">
    <location>
        <position position="52"/>
    </location>
    <ligand>
        <name>heme c</name>
        <dbReference type="ChEBI" id="CHEBI:61717"/>
        <label>1</label>
    </ligand>
</feature>
<dbReference type="PANTHER" id="PTHR33751:SF9">
    <property type="entry name" value="CYTOCHROME C4"/>
    <property type="match status" value="1"/>
</dbReference>
<feature type="binding site" description="covalent" evidence="8">
    <location>
        <position position="141"/>
    </location>
    <ligand>
        <name>heme c</name>
        <dbReference type="ChEBI" id="CHEBI:61717"/>
        <label>2</label>
    </ligand>
</feature>
<dbReference type="GO" id="GO:0020037">
    <property type="term" value="F:heme binding"/>
    <property type="evidence" value="ECO:0007669"/>
    <property type="project" value="InterPro"/>
</dbReference>
<dbReference type="InterPro" id="IPR050597">
    <property type="entry name" value="Cytochrome_c_Oxidase_Subunit"/>
</dbReference>
<protein>
    <submittedName>
        <fullName evidence="11">Cytochrome c4</fullName>
    </submittedName>
</protein>
<evidence type="ECO:0000256" key="4">
    <source>
        <dbReference type="ARBA" id="ARBA00022723"/>
    </source>
</evidence>
<dbReference type="InterPro" id="IPR024167">
    <property type="entry name" value="Cytochrome_c4-like"/>
</dbReference>
<name>A0A7X6DTX5_9BACT</name>
<evidence type="ECO:0000256" key="6">
    <source>
        <dbReference type="ARBA" id="ARBA00022982"/>
    </source>
</evidence>
<comment type="subcellular location">
    <subcellularLocation>
        <location evidence="1">Periplasm</location>
    </subcellularLocation>
</comment>
<comment type="PTM">
    <text evidence="8">Binds 2 heme c groups covalently per subunit.</text>
</comment>
<dbReference type="EMBL" id="VTOW01000005">
    <property type="protein sequence ID" value="NKE73274.1"/>
    <property type="molecule type" value="Genomic_DNA"/>
</dbReference>
<evidence type="ECO:0000256" key="8">
    <source>
        <dbReference type="PIRSR" id="PIRSR000005-1"/>
    </source>
</evidence>
<accession>A0A7X6DTX5</accession>
<evidence type="ECO:0000256" key="5">
    <source>
        <dbReference type="ARBA" id="ARBA00022764"/>
    </source>
</evidence>
<keyword evidence="12" id="KW-1185">Reference proteome</keyword>
<dbReference type="SUPFAM" id="SSF46626">
    <property type="entry name" value="Cytochrome c"/>
    <property type="match status" value="2"/>
</dbReference>
<dbReference type="Proteomes" id="UP000534783">
    <property type="component" value="Unassembled WGS sequence"/>
</dbReference>
<dbReference type="GO" id="GO:0042597">
    <property type="term" value="C:periplasmic space"/>
    <property type="evidence" value="ECO:0007669"/>
    <property type="project" value="UniProtKB-SubCell"/>
</dbReference>
<dbReference type="InterPro" id="IPR036909">
    <property type="entry name" value="Cyt_c-like_dom_sf"/>
</dbReference>